<feature type="signal peptide" evidence="7">
    <location>
        <begin position="1"/>
        <end position="18"/>
    </location>
</feature>
<dbReference type="CDD" id="cd00317">
    <property type="entry name" value="cyclophilin"/>
    <property type="match status" value="1"/>
</dbReference>
<evidence type="ECO:0000256" key="4">
    <source>
        <dbReference type="ARBA" id="ARBA00023110"/>
    </source>
</evidence>
<gene>
    <name evidence="10" type="ORF">DOS84_06690</name>
</gene>
<dbReference type="GO" id="GO:0006457">
    <property type="term" value="P:protein folding"/>
    <property type="evidence" value="ECO:0007669"/>
    <property type="project" value="InterPro"/>
</dbReference>
<proteinExistence type="inferred from homology"/>
<evidence type="ECO:0000259" key="9">
    <source>
        <dbReference type="PROSITE" id="PS50072"/>
    </source>
</evidence>
<comment type="similarity">
    <text evidence="2">Belongs to the cyclophilin-type PPIase family.</text>
</comment>
<dbReference type="InterPro" id="IPR001179">
    <property type="entry name" value="PPIase_FKBP_dom"/>
</dbReference>
<dbReference type="Proteomes" id="UP000249177">
    <property type="component" value="Unassembled WGS sequence"/>
</dbReference>
<name>A0A2W7TY61_9FLAO</name>
<feature type="chain" id="PRO_5015865482" description="peptidylprolyl isomerase" evidence="7">
    <location>
        <begin position="19"/>
        <end position="358"/>
    </location>
</feature>
<dbReference type="InterPro" id="IPR046357">
    <property type="entry name" value="PPIase_dom_sf"/>
</dbReference>
<keyword evidence="5 6" id="KW-0413">Isomerase</keyword>
<evidence type="ECO:0000313" key="10">
    <source>
        <dbReference type="EMBL" id="PZX94306.1"/>
    </source>
</evidence>
<evidence type="ECO:0000256" key="5">
    <source>
        <dbReference type="ARBA" id="ARBA00023235"/>
    </source>
</evidence>
<dbReference type="InterPro" id="IPR044666">
    <property type="entry name" value="Cyclophilin_A-like"/>
</dbReference>
<comment type="catalytic activity">
    <reaction evidence="1 6">
        <text>[protein]-peptidylproline (omega=180) = [protein]-peptidylproline (omega=0)</text>
        <dbReference type="Rhea" id="RHEA:16237"/>
        <dbReference type="Rhea" id="RHEA-COMP:10747"/>
        <dbReference type="Rhea" id="RHEA-COMP:10748"/>
        <dbReference type="ChEBI" id="CHEBI:83833"/>
        <dbReference type="ChEBI" id="CHEBI:83834"/>
        <dbReference type="EC" id="5.2.1.8"/>
    </reaction>
</comment>
<dbReference type="InterPro" id="IPR020892">
    <property type="entry name" value="Cyclophilin-type_PPIase_CS"/>
</dbReference>
<comment type="caution">
    <text evidence="10">The sequence shown here is derived from an EMBL/GenBank/DDBJ whole genome shotgun (WGS) entry which is preliminary data.</text>
</comment>
<organism evidence="10 11">
    <name type="scientific">Flavobacterium aquariorum</name>
    <dbReference type="NCBI Taxonomy" id="2217670"/>
    <lineage>
        <taxon>Bacteria</taxon>
        <taxon>Pseudomonadati</taxon>
        <taxon>Bacteroidota</taxon>
        <taxon>Flavobacteriia</taxon>
        <taxon>Flavobacteriales</taxon>
        <taxon>Flavobacteriaceae</taxon>
        <taxon>Flavobacterium</taxon>
    </lineage>
</organism>
<evidence type="ECO:0000256" key="3">
    <source>
        <dbReference type="ARBA" id="ARBA00013194"/>
    </source>
</evidence>
<dbReference type="FunFam" id="3.10.50.40:FF:000006">
    <property type="entry name" value="Peptidyl-prolyl cis-trans isomerase"/>
    <property type="match status" value="1"/>
</dbReference>
<dbReference type="Pfam" id="PF00254">
    <property type="entry name" value="FKBP_C"/>
    <property type="match status" value="1"/>
</dbReference>
<dbReference type="InterPro" id="IPR002130">
    <property type="entry name" value="Cyclophilin-type_PPIase_dom"/>
</dbReference>
<dbReference type="SUPFAM" id="SSF50891">
    <property type="entry name" value="Cyclophilin-like"/>
    <property type="match status" value="1"/>
</dbReference>
<dbReference type="SUPFAM" id="SSF54534">
    <property type="entry name" value="FKBP-like"/>
    <property type="match status" value="1"/>
</dbReference>
<feature type="domain" description="PPIase FKBP-type" evidence="8">
    <location>
        <begin position="271"/>
        <end position="357"/>
    </location>
</feature>
<dbReference type="RefSeq" id="WP_111409341.1">
    <property type="nucleotide sequence ID" value="NZ_QKXH01000003.1"/>
</dbReference>
<keyword evidence="11" id="KW-1185">Reference proteome</keyword>
<evidence type="ECO:0000256" key="1">
    <source>
        <dbReference type="ARBA" id="ARBA00000971"/>
    </source>
</evidence>
<reference evidence="10 11" key="1">
    <citation type="submission" date="2018-06" db="EMBL/GenBank/DDBJ databases">
        <title>Flavobacterium sp IMCC34762, genome.</title>
        <authorList>
            <person name="Joung Y."/>
            <person name="Cho J."/>
            <person name="Song J."/>
        </authorList>
    </citation>
    <scope>NUCLEOTIDE SEQUENCE [LARGE SCALE GENOMIC DNA]</scope>
    <source>
        <strain evidence="10 11">IMCC34762</strain>
    </source>
</reference>
<dbReference type="Pfam" id="PF00160">
    <property type="entry name" value="Pro_isomerase"/>
    <property type="match status" value="1"/>
</dbReference>
<sequence>MKSKITLLLFLGLFNLHAQTTKKPVTTKKTGSTTVKAPAVVTPEGIYATIATNKGNITVELFYKKTPVTVANFISLAEGKNPFVTVERLKGKPFFDGLKFHRVIKDFMIQGGDPDGNGSGGPGFAFKDEFTDSKFDKAGILAMANSGPATNGSQFFITHKDTPWLNGKHTIYGQVTQGMAVVNAIAQDDVITKITISRKGEAAKKFDAAKVFTDYYGNKAVEEKLKAEKEESERAAANAIALKEFANGQTTASGLKYIVLKEGTGAMPTLTSNIKAHYTGSFVNGTIFDSSVQRGEPIDFNLNQVIKGWTEGLQLMKEGAKYKFYIPYTLAYGERGYPGAIPPKSDLIFEVELIKINQ</sequence>
<dbReference type="Gene3D" id="2.40.100.10">
    <property type="entry name" value="Cyclophilin-like"/>
    <property type="match status" value="1"/>
</dbReference>
<keyword evidence="7" id="KW-0732">Signal</keyword>
<evidence type="ECO:0000256" key="2">
    <source>
        <dbReference type="ARBA" id="ARBA00007365"/>
    </source>
</evidence>
<dbReference type="AlphaFoldDB" id="A0A2W7TY61"/>
<dbReference type="Gene3D" id="3.10.50.40">
    <property type="match status" value="1"/>
</dbReference>
<dbReference type="PROSITE" id="PS00170">
    <property type="entry name" value="CSA_PPIASE_1"/>
    <property type="match status" value="1"/>
</dbReference>
<dbReference type="InterPro" id="IPR029000">
    <property type="entry name" value="Cyclophilin-like_dom_sf"/>
</dbReference>
<dbReference type="PANTHER" id="PTHR45625">
    <property type="entry name" value="PEPTIDYL-PROLYL CIS-TRANS ISOMERASE-RELATED"/>
    <property type="match status" value="1"/>
</dbReference>
<accession>A0A2W7TY61</accession>
<evidence type="ECO:0000259" key="8">
    <source>
        <dbReference type="PROSITE" id="PS50059"/>
    </source>
</evidence>
<dbReference type="PANTHER" id="PTHR45625:SF4">
    <property type="entry name" value="PEPTIDYLPROLYL ISOMERASE DOMAIN AND WD REPEAT-CONTAINING PROTEIN 1"/>
    <property type="match status" value="1"/>
</dbReference>
<dbReference type="PROSITE" id="PS50059">
    <property type="entry name" value="FKBP_PPIASE"/>
    <property type="match status" value="1"/>
</dbReference>
<dbReference type="GO" id="GO:0003755">
    <property type="term" value="F:peptidyl-prolyl cis-trans isomerase activity"/>
    <property type="evidence" value="ECO:0007669"/>
    <property type="project" value="UniProtKB-KW"/>
</dbReference>
<protein>
    <recommendedName>
        <fullName evidence="3 6">peptidylprolyl isomerase</fullName>
        <ecNumber evidence="3 6">5.2.1.8</ecNumber>
    </recommendedName>
</protein>
<evidence type="ECO:0000256" key="7">
    <source>
        <dbReference type="SAM" id="SignalP"/>
    </source>
</evidence>
<feature type="domain" description="PPIase cyclophilin-type" evidence="9">
    <location>
        <begin position="55"/>
        <end position="187"/>
    </location>
</feature>
<dbReference type="OrthoDB" id="9807797at2"/>
<dbReference type="EMBL" id="QKXH01000003">
    <property type="protein sequence ID" value="PZX94306.1"/>
    <property type="molecule type" value="Genomic_DNA"/>
</dbReference>
<evidence type="ECO:0000256" key="6">
    <source>
        <dbReference type="PROSITE-ProRule" id="PRU00277"/>
    </source>
</evidence>
<dbReference type="PRINTS" id="PR00153">
    <property type="entry name" value="CSAPPISMRASE"/>
</dbReference>
<keyword evidence="4 6" id="KW-0697">Rotamase</keyword>
<evidence type="ECO:0000313" key="11">
    <source>
        <dbReference type="Proteomes" id="UP000249177"/>
    </source>
</evidence>
<dbReference type="PROSITE" id="PS50072">
    <property type="entry name" value="CSA_PPIASE_2"/>
    <property type="match status" value="1"/>
</dbReference>
<dbReference type="EC" id="5.2.1.8" evidence="3 6"/>